<organism evidence="1 2">
    <name type="scientific">Yersinia phage vB_Yru_GN1</name>
    <dbReference type="NCBI Taxonomy" id="3074381"/>
    <lineage>
        <taxon>Viruses</taxon>
        <taxon>Duplodnaviria</taxon>
        <taxon>Heunggongvirae</taxon>
        <taxon>Uroviricota</taxon>
        <taxon>Caudoviricetes</taxon>
        <taxon>Caudoviricetes incertae sedis</taxon>
        <taxon>Sepahanvirus</taxon>
        <taxon>Sepahanvirus vB-Yru-GN1</taxon>
    </lineage>
</organism>
<accession>A0AA86IWM6</accession>
<sequence>MISLHIYKEEILPVKLITELLKDHQEFIIQVDVESTINDSTINKSIVIDRRVSHYAGYKPAPVITLFFTDEDNDECLIIDPEYFPVEYSDKALEAFLMRIDNPQLRLSGLSRSLNDFLIPEDDE</sequence>
<dbReference type="EMBL" id="LC779065">
    <property type="protein sequence ID" value="BES79860.1"/>
    <property type="molecule type" value="Genomic_DNA"/>
</dbReference>
<evidence type="ECO:0000313" key="2">
    <source>
        <dbReference type="Proteomes" id="UP001304813"/>
    </source>
</evidence>
<evidence type="ECO:0000313" key="1">
    <source>
        <dbReference type="EMBL" id="BES79860.1"/>
    </source>
</evidence>
<reference evidence="1 2" key="1">
    <citation type="submission" date="2023-09" db="EMBL/GenBank/DDBJ databases">
        <title>Analysis of phage genome (vB_Yru_GN1) of the bacterium (Yersinia ruckeri).</title>
        <authorList>
            <person name="Ganjoor M.S."/>
            <person name="Bouzari M."/>
            <person name="Soleimani-Delfan A."/>
        </authorList>
    </citation>
    <scope>NUCLEOTIDE SEQUENCE [LARGE SCALE GENOMIC DNA]</scope>
    <source>
        <strain evidence="2">vB_Yru_GN1</strain>
    </source>
</reference>
<dbReference type="Proteomes" id="UP001304813">
    <property type="component" value="Segment"/>
</dbReference>
<proteinExistence type="predicted"/>
<protein>
    <submittedName>
        <fullName evidence="1">Uncharacterized protein</fullName>
    </submittedName>
</protein>
<keyword evidence="2" id="KW-1185">Reference proteome</keyword>
<name>A0AA86IWM6_9CAUD</name>